<protein>
    <recommendedName>
        <fullName evidence="1">diguanylate cyclase</fullName>
        <ecNumber evidence="1">2.7.7.65</ecNumber>
    </recommendedName>
</protein>
<dbReference type="EC" id="2.7.7.65" evidence="1"/>
<gene>
    <name evidence="6" type="ORF">I8J34_09945</name>
</gene>
<dbReference type="FunFam" id="3.30.70.270:FF:000001">
    <property type="entry name" value="Diguanylate cyclase domain protein"/>
    <property type="match status" value="1"/>
</dbReference>
<dbReference type="SMART" id="SM00304">
    <property type="entry name" value="HAMP"/>
    <property type="match status" value="1"/>
</dbReference>
<dbReference type="GO" id="GO:0016020">
    <property type="term" value="C:membrane"/>
    <property type="evidence" value="ECO:0007669"/>
    <property type="project" value="InterPro"/>
</dbReference>
<keyword evidence="3" id="KW-0472">Membrane</keyword>
<dbReference type="Gene3D" id="6.10.340.10">
    <property type="match status" value="1"/>
</dbReference>
<dbReference type="NCBIfam" id="TIGR00254">
    <property type="entry name" value="GGDEF"/>
    <property type="match status" value="1"/>
</dbReference>
<dbReference type="GO" id="GO:0007165">
    <property type="term" value="P:signal transduction"/>
    <property type="evidence" value="ECO:0007669"/>
    <property type="project" value="InterPro"/>
</dbReference>
<dbReference type="EMBL" id="JAEKFT010000009">
    <property type="protein sequence ID" value="MBT0961493.1"/>
    <property type="molecule type" value="Genomic_DNA"/>
</dbReference>
<evidence type="ECO:0000313" key="6">
    <source>
        <dbReference type="EMBL" id="MBT0961493.1"/>
    </source>
</evidence>
<keyword evidence="7" id="KW-1185">Reference proteome</keyword>
<evidence type="ECO:0000256" key="2">
    <source>
        <dbReference type="ARBA" id="ARBA00034247"/>
    </source>
</evidence>
<dbReference type="SMART" id="SM00267">
    <property type="entry name" value="GGDEF"/>
    <property type="match status" value="1"/>
</dbReference>
<evidence type="ECO:0000259" key="5">
    <source>
        <dbReference type="PROSITE" id="PS50887"/>
    </source>
</evidence>
<comment type="catalytic activity">
    <reaction evidence="2">
        <text>2 GTP = 3',3'-c-di-GMP + 2 diphosphate</text>
        <dbReference type="Rhea" id="RHEA:24898"/>
        <dbReference type="ChEBI" id="CHEBI:33019"/>
        <dbReference type="ChEBI" id="CHEBI:37565"/>
        <dbReference type="ChEBI" id="CHEBI:58805"/>
        <dbReference type="EC" id="2.7.7.65"/>
    </reaction>
</comment>
<feature type="domain" description="GGDEF" evidence="5">
    <location>
        <begin position="295"/>
        <end position="426"/>
    </location>
</feature>
<dbReference type="Proteomes" id="UP000694660">
    <property type="component" value="Unassembled WGS sequence"/>
</dbReference>
<dbReference type="InterPro" id="IPR050469">
    <property type="entry name" value="Diguanylate_Cyclase"/>
</dbReference>
<accession>A0A944H7Q7</accession>
<dbReference type="Gene3D" id="3.30.70.270">
    <property type="match status" value="1"/>
</dbReference>
<organism evidence="6 7">
    <name type="scientific">Denitromonas iodatirespirans</name>
    <dbReference type="NCBI Taxonomy" id="2795389"/>
    <lineage>
        <taxon>Bacteria</taxon>
        <taxon>Pseudomonadati</taxon>
        <taxon>Pseudomonadota</taxon>
        <taxon>Betaproteobacteria</taxon>
        <taxon>Rhodocyclales</taxon>
        <taxon>Zoogloeaceae</taxon>
        <taxon>Denitromonas</taxon>
    </lineage>
</organism>
<keyword evidence="3" id="KW-1133">Transmembrane helix</keyword>
<sequence>MKRLNNLSLTQRLVLIVMVPVTCVSLVTSALYLNYVREPLELATRARAQSIASFLAPAAEFGVFSGNAAHLDKLLQAAMAQDGVVAVAILDARGAPIAQRGQPMLLAHAVFASGDGTDTRRVGAQADRLAVSARVVSPRLGIDAPAEATEPIGWAYVEFDASDLEQQRATTLLQAMLLAAMALLLAGIPAYRLARRVGRLVARLAEAVHCLAAGQLDVKVPEAARERELGALERGFNAMAHSMSSAQQELNRQMDRATAHLNYLALHDPLTGLLNRRAFDGEITKAVMASRRTADHGTLCFVDLDHFKAINDACGHAAGDAVLQAVSVRLGGCVRAEDMIFRIGGDEFAIILKGCSPDDARRIAEGLCKAIAAYRFTDGGRHFDLGASIGLARIDNPDISADALVAAADAACYQAKRDGRNRVMEV</sequence>
<evidence type="ECO:0000256" key="1">
    <source>
        <dbReference type="ARBA" id="ARBA00012528"/>
    </source>
</evidence>
<dbReference type="InterPro" id="IPR003660">
    <property type="entry name" value="HAMP_dom"/>
</dbReference>
<dbReference type="PROSITE" id="PS50885">
    <property type="entry name" value="HAMP"/>
    <property type="match status" value="1"/>
</dbReference>
<dbReference type="AlphaFoldDB" id="A0A944H7Q7"/>
<proteinExistence type="predicted"/>
<dbReference type="InterPro" id="IPR029787">
    <property type="entry name" value="Nucleotide_cyclase"/>
</dbReference>
<keyword evidence="3" id="KW-0812">Transmembrane</keyword>
<reference evidence="7" key="1">
    <citation type="journal article" date="2022" name="ISME J.">
        <title>Genetic and phylogenetic analysis of dissimilatory iodate-reducing bacteria identifies potential niches across the world's oceans.</title>
        <authorList>
            <person name="Reyes-Umana V."/>
            <person name="Henning Z."/>
            <person name="Lee K."/>
            <person name="Barnum T.P."/>
            <person name="Coates J.D."/>
        </authorList>
    </citation>
    <scope>NUCLEOTIDE SEQUENCE [LARGE SCALE GENOMIC DNA]</scope>
    <source>
        <strain evidence="7">IR12</strain>
    </source>
</reference>
<feature type="domain" description="HAMP" evidence="4">
    <location>
        <begin position="195"/>
        <end position="248"/>
    </location>
</feature>
<dbReference type="GO" id="GO:0052621">
    <property type="term" value="F:diguanylate cyclase activity"/>
    <property type="evidence" value="ECO:0007669"/>
    <property type="project" value="UniProtKB-EC"/>
</dbReference>
<feature type="transmembrane region" description="Helical" evidence="3">
    <location>
        <begin position="12"/>
        <end position="33"/>
    </location>
</feature>
<dbReference type="PANTHER" id="PTHR45138">
    <property type="entry name" value="REGULATORY COMPONENTS OF SENSORY TRANSDUCTION SYSTEM"/>
    <property type="match status" value="1"/>
</dbReference>
<evidence type="ECO:0000259" key="4">
    <source>
        <dbReference type="PROSITE" id="PS50885"/>
    </source>
</evidence>
<name>A0A944H7Q7_DENI1</name>
<comment type="caution">
    <text evidence="6">The sequence shown here is derived from an EMBL/GenBank/DDBJ whole genome shotgun (WGS) entry which is preliminary data.</text>
</comment>
<dbReference type="PANTHER" id="PTHR45138:SF9">
    <property type="entry name" value="DIGUANYLATE CYCLASE DGCM-RELATED"/>
    <property type="match status" value="1"/>
</dbReference>
<dbReference type="SUPFAM" id="SSF158472">
    <property type="entry name" value="HAMP domain-like"/>
    <property type="match status" value="1"/>
</dbReference>
<dbReference type="InterPro" id="IPR043128">
    <property type="entry name" value="Rev_trsase/Diguanyl_cyclase"/>
</dbReference>
<dbReference type="CDD" id="cd01949">
    <property type="entry name" value="GGDEF"/>
    <property type="match status" value="1"/>
</dbReference>
<dbReference type="Pfam" id="PF00672">
    <property type="entry name" value="HAMP"/>
    <property type="match status" value="1"/>
</dbReference>
<dbReference type="SUPFAM" id="SSF55073">
    <property type="entry name" value="Nucleotide cyclase"/>
    <property type="match status" value="1"/>
</dbReference>
<dbReference type="PROSITE" id="PS50887">
    <property type="entry name" value="GGDEF"/>
    <property type="match status" value="1"/>
</dbReference>
<evidence type="ECO:0000256" key="3">
    <source>
        <dbReference type="SAM" id="Phobius"/>
    </source>
</evidence>
<evidence type="ECO:0000313" key="7">
    <source>
        <dbReference type="Proteomes" id="UP000694660"/>
    </source>
</evidence>
<dbReference type="CDD" id="cd06225">
    <property type="entry name" value="HAMP"/>
    <property type="match status" value="1"/>
</dbReference>
<dbReference type="InterPro" id="IPR000160">
    <property type="entry name" value="GGDEF_dom"/>
</dbReference>
<dbReference type="Pfam" id="PF00990">
    <property type="entry name" value="GGDEF"/>
    <property type="match status" value="1"/>
</dbReference>
<dbReference type="RefSeq" id="WP_214361248.1">
    <property type="nucleotide sequence ID" value="NZ_JAEKFT010000009.1"/>
</dbReference>